<dbReference type="AlphaFoldDB" id="A0A7J8NVD4"/>
<evidence type="ECO:0000313" key="2">
    <source>
        <dbReference type="EMBL" id="MBA0580784.1"/>
    </source>
</evidence>
<reference evidence="2 3" key="1">
    <citation type="journal article" date="2019" name="Genome Biol. Evol.">
        <title>Insights into the evolution of the New World diploid cottons (Gossypium, subgenus Houzingenia) based on genome sequencing.</title>
        <authorList>
            <person name="Grover C.E."/>
            <person name="Arick M.A. 2nd"/>
            <person name="Thrash A."/>
            <person name="Conover J.L."/>
            <person name="Sanders W.S."/>
            <person name="Peterson D.G."/>
            <person name="Frelichowski J.E."/>
            <person name="Scheffler J.A."/>
            <person name="Scheffler B.E."/>
            <person name="Wendel J.F."/>
        </authorList>
    </citation>
    <scope>NUCLEOTIDE SEQUENCE [LARGE SCALE GENOMIC DNA]</scope>
    <source>
        <strain evidence="2">8</strain>
        <tissue evidence="2">Leaf</tissue>
    </source>
</reference>
<protein>
    <submittedName>
        <fullName evidence="2">Uncharacterized protein</fullName>
    </submittedName>
</protein>
<sequence>MKVFDLSDAQVHSMISRMMINEELHANMRIDGGGLDLPLRRQDNQECASGTGVGGRWQDSSFTQGRQGSSARYEYSAGGKPLALGHSVEAGYS</sequence>
<feature type="compositionally biased region" description="Polar residues" evidence="1">
    <location>
        <begin position="58"/>
        <end position="70"/>
    </location>
</feature>
<name>A0A7J8NVD4_GOSRA</name>
<evidence type="ECO:0000256" key="1">
    <source>
        <dbReference type="SAM" id="MobiDB-lite"/>
    </source>
</evidence>
<organism evidence="2 3">
    <name type="scientific">Gossypium raimondii</name>
    <name type="common">Peruvian cotton</name>
    <name type="synonym">Gossypium klotzschianum subsp. raimondii</name>
    <dbReference type="NCBI Taxonomy" id="29730"/>
    <lineage>
        <taxon>Eukaryota</taxon>
        <taxon>Viridiplantae</taxon>
        <taxon>Streptophyta</taxon>
        <taxon>Embryophyta</taxon>
        <taxon>Tracheophyta</taxon>
        <taxon>Spermatophyta</taxon>
        <taxon>Magnoliopsida</taxon>
        <taxon>eudicotyledons</taxon>
        <taxon>Gunneridae</taxon>
        <taxon>Pentapetalae</taxon>
        <taxon>rosids</taxon>
        <taxon>malvids</taxon>
        <taxon>Malvales</taxon>
        <taxon>Malvaceae</taxon>
        <taxon>Malvoideae</taxon>
        <taxon>Gossypium</taxon>
    </lineage>
</organism>
<comment type="caution">
    <text evidence="2">The sequence shown here is derived from an EMBL/GenBank/DDBJ whole genome shotgun (WGS) entry which is preliminary data.</text>
</comment>
<feature type="region of interest" description="Disordered" evidence="1">
    <location>
        <begin position="46"/>
        <end position="93"/>
    </location>
</feature>
<gene>
    <name evidence="2" type="ORF">Gorai_022988</name>
</gene>
<dbReference type="Proteomes" id="UP000593578">
    <property type="component" value="Unassembled WGS sequence"/>
</dbReference>
<proteinExistence type="predicted"/>
<evidence type="ECO:0000313" key="3">
    <source>
        <dbReference type="Proteomes" id="UP000593578"/>
    </source>
</evidence>
<accession>A0A7J8NVD4</accession>
<dbReference type="EMBL" id="JABEZZ010000002">
    <property type="protein sequence ID" value="MBA0580784.1"/>
    <property type="molecule type" value="Genomic_DNA"/>
</dbReference>